<accession>A0A9D4RGW6</accession>
<organism evidence="1 2">
    <name type="scientific">Dreissena polymorpha</name>
    <name type="common">Zebra mussel</name>
    <name type="synonym">Mytilus polymorpha</name>
    <dbReference type="NCBI Taxonomy" id="45954"/>
    <lineage>
        <taxon>Eukaryota</taxon>
        <taxon>Metazoa</taxon>
        <taxon>Spiralia</taxon>
        <taxon>Lophotrochozoa</taxon>
        <taxon>Mollusca</taxon>
        <taxon>Bivalvia</taxon>
        <taxon>Autobranchia</taxon>
        <taxon>Heteroconchia</taxon>
        <taxon>Euheterodonta</taxon>
        <taxon>Imparidentia</taxon>
        <taxon>Neoheterodontei</taxon>
        <taxon>Myida</taxon>
        <taxon>Dreissenoidea</taxon>
        <taxon>Dreissenidae</taxon>
        <taxon>Dreissena</taxon>
    </lineage>
</organism>
<evidence type="ECO:0000313" key="2">
    <source>
        <dbReference type="Proteomes" id="UP000828390"/>
    </source>
</evidence>
<dbReference type="EMBL" id="JAIWYP010000002">
    <property type="protein sequence ID" value="KAH3865860.1"/>
    <property type="molecule type" value="Genomic_DNA"/>
</dbReference>
<sequence length="59" mass="6884">MRTNDPVTNTAKILELMNQLKTPPRYHWNQWSSYKLCQYIIGTNDPVTNTAKISLELMT</sequence>
<reference evidence="1" key="2">
    <citation type="submission" date="2020-11" db="EMBL/GenBank/DDBJ databases">
        <authorList>
            <person name="McCartney M.A."/>
            <person name="Auch B."/>
            <person name="Kono T."/>
            <person name="Mallez S."/>
            <person name="Becker A."/>
            <person name="Gohl D.M."/>
            <person name="Silverstein K.A.T."/>
            <person name="Koren S."/>
            <person name="Bechman K.B."/>
            <person name="Herman A."/>
            <person name="Abrahante J.E."/>
            <person name="Garbe J."/>
        </authorList>
    </citation>
    <scope>NUCLEOTIDE SEQUENCE</scope>
    <source>
        <strain evidence="1">Duluth1</strain>
        <tissue evidence="1">Whole animal</tissue>
    </source>
</reference>
<name>A0A9D4RGW6_DREPO</name>
<gene>
    <name evidence="1" type="ORF">DPMN_028904</name>
</gene>
<reference evidence="1" key="1">
    <citation type="journal article" date="2019" name="bioRxiv">
        <title>The Genome of the Zebra Mussel, Dreissena polymorpha: A Resource for Invasive Species Research.</title>
        <authorList>
            <person name="McCartney M.A."/>
            <person name="Auch B."/>
            <person name="Kono T."/>
            <person name="Mallez S."/>
            <person name="Zhang Y."/>
            <person name="Obille A."/>
            <person name="Becker A."/>
            <person name="Abrahante J.E."/>
            <person name="Garbe J."/>
            <person name="Badalamenti J.P."/>
            <person name="Herman A."/>
            <person name="Mangelson H."/>
            <person name="Liachko I."/>
            <person name="Sullivan S."/>
            <person name="Sone E.D."/>
            <person name="Koren S."/>
            <person name="Silverstein K.A.T."/>
            <person name="Beckman K.B."/>
            <person name="Gohl D.M."/>
        </authorList>
    </citation>
    <scope>NUCLEOTIDE SEQUENCE</scope>
    <source>
        <strain evidence="1">Duluth1</strain>
        <tissue evidence="1">Whole animal</tissue>
    </source>
</reference>
<protein>
    <submittedName>
        <fullName evidence="1">Uncharacterized protein</fullName>
    </submittedName>
</protein>
<keyword evidence="2" id="KW-1185">Reference proteome</keyword>
<dbReference type="Proteomes" id="UP000828390">
    <property type="component" value="Unassembled WGS sequence"/>
</dbReference>
<proteinExistence type="predicted"/>
<evidence type="ECO:0000313" key="1">
    <source>
        <dbReference type="EMBL" id="KAH3865860.1"/>
    </source>
</evidence>
<dbReference type="AlphaFoldDB" id="A0A9D4RGW6"/>
<comment type="caution">
    <text evidence="1">The sequence shown here is derived from an EMBL/GenBank/DDBJ whole genome shotgun (WGS) entry which is preliminary data.</text>
</comment>